<organism evidence="1 2">
    <name type="scientific">Mycetomoellerius zeteki</name>
    <dbReference type="NCBI Taxonomy" id="64791"/>
    <lineage>
        <taxon>Eukaryota</taxon>
        <taxon>Metazoa</taxon>
        <taxon>Ecdysozoa</taxon>
        <taxon>Arthropoda</taxon>
        <taxon>Hexapoda</taxon>
        <taxon>Insecta</taxon>
        <taxon>Pterygota</taxon>
        <taxon>Neoptera</taxon>
        <taxon>Endopterygota</taxon>
        <taxon>Hymenoptera</taxon>
        <taxon>Apocrita</taxon>
        <taxon>Aculeata</taxon>
        <taxon>Formicoidea</taxon>
        <taxon>Formicidae</taxon>
        <taxon>Myrmicinae</taxon>
        <taxon>Mycetomoellerius</taxon>
    </lineage>
</organism>
<feature type="non-terminal residue" evidence="1">
    <location>
        <position position="1"/>
    </location>
</feature>
<dbReference type="Proteomes" id="UP000075809">
    <property type="component" value="Unassembled WGS sequence"/>
</dbReference>
<sequence>ATFRFSIRVHPDTQKAFRFLLSAFIERLGGTFRFLLYTPGRVEKPPGFMNRVEWVVMAY</sequence>
<gene>
    <name evidence="1" type="ORF">ALC60_14419</name>
</gene>
<dbReference type="AlphaFoldDB" id="A0A151WFM0"/>
<evidence type="ECO:0000313" key="1">
    <source>
        <dbReference type="EMBL" id="KYQ46575.1"/>
    </source>
</evidence>
<proteinExistence type="predicted"/>
<name>A0A151WFM0_9HYME</name>
<evidence type="ECO:0000313" key="2">
    <source>
        <dbReference type="Proteomes" id="UP000075809"/>
    </source>
</evidence>
<reference evidence="1 2" key="1">
    <citation type="submission" date="2015-09" db="EMBL/GenBank/DDBJ databases">
        <title>Trachymyrmex zeteki WGS genome.</title>
        <authorList>
            <person name="Nygaard S."/>
            <person name="Hu H."/>
            <person name="Boomsma J."/>
            <person name="Zhang G."/>
        </authorList>
    </citation>
    <scope>NUCLEOTIDE SEQUENCE [LARGE SCALE GENOMIC DNA]</scope>
    <source>
        <strain evidence="1">Tzet28-1</strain>
        <tissue evidence="1">Whole body</tissue>
    </source>
</reference>
<keyword evidence="2" id="KW-1185">Reference proteome</keyword>
<accession>A0A151WFM0</accession>
<protein>
    <submittedName>
        <fullName evidence="1">Uncharacterized protein</fullName>
    </submittedName>
</protein>
<dbReference type="EMBL" id="KQ983212">
    <property type="protein sequence ID" value="KYQ46575.1"/>
    <property type="molecule type" value="Genomic_DNA"/>
</dbReference>